<feature type="compositionally biased region" description="Pro residues" evidence="5">
    <location>
        <begin position="80"/>
        <end position="89"/>
    </location>
</feature>
<feature type="compositionally biased region" description="Acidic residues" evidence="5">
    <location>
        <begin position="661"/>
        <end position="682"/>
    </location>
</feature>
<feature type="compositionally biased region" description="Acidic residues" evidence="5">
    <location>
        <begin position="163"/>
        <end position="173"/>
    </location>
</feature>
<dbReference type="PANTHER" id="PTHR24113:SF12">
    <property type="entry name" value="RAN GTPASE-ACTIVATING PROTEIN 1"/>
    <property type="match status" value="1"/>
</dbReference>
<dbReference type="GO" id="GO:0005096">
    <property type="term" value="F:GTPase activator activity"/>
    <property type="evidence" value="ECO:0007669"/>
    <property type="project" value="UniProtKB-KW"/>
</dbReference>
<comment type="subcellular location">
    <subcellularLocation>
        <location evidence="1">Cytoplasm</location>
        <location evidence="1">Cytoskeleton</location>
        <location evidence="1">Cilium axoneme</location>
    </subcellularLocation>
</comment>
<dbReference type="InterPro" id="IPR027038">
    <property type="entry name" value="RanGap"/>
</dbReference>
<evidence type="ECO:0000256" key="3">
    <source>
        <dbReference type="ARBA" id="ARBA00022614"/>
    </source>
</evidence>
<keyword evidence="2" id="KW-0343">GTPase activation</keyword>
<accession>A0A7S0SI73</accession>
<dbReference type="GO" id="GO:0005634">
    <property type="term" value="C:nucleus"/>
    <property type="evidence" value="ECO:0007669"/>
    <property type="project" value="TreeGrafter"/>
</dbReference>
<feature type="region of interest" description="Disordered" evidence="5">
    <location>
        <begin position="647"/>
        <end position="698"/>
    </location>
</feature>
<protein>
    <submittedName>
        <fullName evidence="6">Uncharacterized protein</fullName>
    </submittedName>
</protein>
<feature type="region of interest" description="Disordered" evidence="5">
    <location>
        <begin position="163"/>
        <end position="190"/>
    </location>
</feature>
<dbReference type="SMART" id="SM00367">
    <property type="entry name" value="LRR_CC"/>
    <property type="match status" value="3"/>
</dbReference>
<feature type="region of interest" description="Disordered" evidence="5">
    <location>
        <begin position="67"/>
        <end position="90"/>
    </location>
</feature>
<dbReference type="GO" id="GO:0006913">
    <property type="term" value="P:nucleocytoplasmic transport"/>
    <property type="evidence" value="ECO:0007669"/>
    <property type="project" value="TreeGrafter"/>
</dbReference>
<dbReference type="GO" id="GO:0005829">
    <property type="term" value="C:cytosol"/>
    <property type="evidence" value="ECO:0007669"/>
    <property type="project" value="TreeGrafter"/>
</dbReference>
<reference evidence="6" key="1">
    <citation type="submission" date="2021-01" db="EMBL/GenBank/DDBJ databases">
        <authorList>
            <person name="Corre E."/>
            <person name="Pelletier E."/>
            <person name="Niang G."/>
            <person name="Scheremetjew M."/>
            <person name="Finn R."/>
            <person name="Kale V."/>
            <person name="Holt S."/>
            <person name="Cochrane G."/>
            <person name="Meng A."/>
            <person name="Brown T."/>
            <person name="Cohen L."/>
        </authorList>
    </citation>
    <scope>NUCLEOTIDE SEQUENCE</scope>
    <source>
        <strain evidence="6">SL-175</strain>
    </source>
</reference>
<evidence type="ECO:0000256" key="5">
    <source>
        <dbReference type="SAM" id="MobiDB-lite"/>
    </source>
</evidence>
<evidence type="ECO:0000256" key="2">
    <source>
        <dbReference type="ARBA" id="ARBA00022468"/>
    </source>
</evidence>
<dbReference type="SUPFAM" id="SSF52047">
    <property type="entry name" value="RNI-like"/>
    <property type="match status" value="1"/>
</dbReference>
<keyword evidence="4" id="KW-0677">Repeat</keyword>
<name>A0A7S0SI73_9CHLO</name>
<evidence type="ECO:0000313" key="6">
    <source>
        <dbReference type="EMBL" id="CAD8706476.1"/>
    </source>
</evidence>
<evidence type="ECO:0000256" key="4">
    <source>
        <dbReference type="ARBA" id="ARBA00022737"/>
    </source>
</evidence>
<dbReference type="InterPro" id="IPR006553">
    <property type="entry name" value="Leu-rich_rpt_Cys-con_subtyp"/>
</dbReference>
<gene>
    <name evidence="6" type="ORF">MANT1106_LOCUS9159</name>
</gene>
<dbReference type="GO" id="GO:0005930">
    <property type="term" value="C:axoneme"/>
    <property type="evidence" value="ECO:0007669"/>
    <property type="project" value="UniProtKB-SubCell"/>
</dbReference>
<dbReference type="AlphaFoldDB" id="A0A7S0SI73"/>
<dbReference type="InterPro" id="IPR001611">
    <property type="entry name" value="Leu-rich_rpt"/>
</dbReference>
<dbReference type="GO" id="GO:0048471">
    <property type="term" value="C:perinuclear region of cytoplasm"/>
    <property type="evidence" value="ECO:0007669"/>
    <property type="project" value="TreeGrafter"/>
</dbReference>
<dbReference type="Pfam" id="PF13516">
    <property type="entry name" value="LRR_6"/>
    <property type="match status" value="2"/>
</dbReference>
<dbReference type="PANTHER" id="PTHR24113">
    <property type="entry name" value="RAN GTPASE-ACTIVATING PROTEIN 1"/>
    <property type="match status" value="1"/>
</dbReference>
<dbReference type="InterPro" id="IPR032675">
    <property type="entry name" value="LRR_dom_sf"/>
</dbReference>
<evidence type="ECO:0000256" key="1">
    <source>
        <dbReference type="ARBA" id="ARBA00004430"/>
    </source>
</evidence>
<proteinExistence type="predicted"/>
<sequence length="698" mass="73005">MSAASAKAGGHLRHLDVSGCAEISHGGVIRVLRANLNLTRLVMDEGEGETFRLRLRPHHVVALAHTLGGRGGAGSSAPSSLPPPPPPSPRLDVSVEVAGNRELEELREMLIEASGGNNSTPTPASSAPPHLRVGGAEVRIVALTVSLLFVKAVYVVQGVGADADENDGEEEEGGAAGGGNEAGDPMEETNGRTASHLADIVNILGVRGLRRINFGEGALRCPRSAEIILESVGEACASLRELRVDGGEVLQTGSTRRWFSAALSACRATLRRLTVTRAHLLPPGNAYTSRGGGFTLPDTLEQVHFEMPVRPEFFERFISQAVGARALSLARRPSGGGRSSRSASAAARWDPKFTVELAALTVAALRDPALCRVTHLDLSNMDLEGCEQLEVILNGVAARPGPCVLKVLSLAGNECRSIGGASVSGDGKLADALTKALLAHAGTLTHLDVGALPRVAMHAALECAPRLANLQTLDLSGSQLNLTSTRSTAAANAPDTIGRALSTALADPTCRLKRLILVHCSLVAHDLREIGGGVLKCKTLVAVDLSYNNNIGDEGCRELARWIRAGSEGGTGAKRIRGKMKAGGGGLARLELECCGIGDAGAKCLAVAVAANLNLMRLDLALNINIGKSGRAALASASSGRSGIWHQLTTEDTPWAGSGSDNDDDDEDRDEEDNSYLTDDDGYFASHRVSRPSPWSLD</sequence>
<dbReference type="EMBL" id="HBFC01015588">
    <property type="protein sequence ID" value="CAD8706476.1"/>
    <property type="molecule type" value="Transcribed_RNA"/>
</dbReference>
<dbReference type="Gene3D" id="3.80.10.10">
    <property type="entry name" value="Ribonuclease Inhibitor"/>
    <property type="match status" value="1"/>
</dbReference>
<dbReference type="GO" id="GO:0031267">
    <property type="term" value="F:small GTPase binding"/>
    <property type="evidence" value="ECO:0007669"/>
    <property type="project" value="TreeGrafter"/>
</dbReference>
<organism evidence="6">
    <name type="scientific">Mantoniella antarctica</name>
    <dbReference type="NCBI Taxonomy" id="81844"/>
    <lineage>
        <taxon>Eukaryota</taxon>
        <taxon>Viridiplantae</taxon>
        <taxon>Chlorophyta</taxon>
        <taxon>Mamiellophyceae</taxon>
        <taxon>Mamiellales</taxon>
        <taxon>Mamiellaceae</taxon>
        <taxon>Mantoniella</taxon>
    </lineage>
</organism>
<keyword evidence="3" id="KW-0433">Leucine-rich repeat</keyword>